<dbReference type="Proteomes" id="UP000253606">
    <property type="component" value="Chromosome"/>
</dbReference>
<reference evidence="1 2" key="1">
    <citation type="journal article" date="2018" name="Front. Microbiol.">
        <title>Hydrolytic Capabilities as a Key to Environmental Success: Chitinolytic and Cellulolytic Acidobacteria From Acidic Sub-arctic Soils and Boreal Peatlands.</title>
        <authorList>
            <person name="Belova S.E."/>
            <person name="Ravin N.V."/>
            <person name="Pankratov T.A."/>
            <person name="Rakitin A.L."/>
            <person name="Ivanova A.A."/>
            <person name="Beletsky A.V."/>
            <person name="Mardanov A.V."/>
            <person name="Sinninghe Damste J.S."/>
            <person name="Dedysh S.N."/>
        </authorList>
    </citation>
    <scope>NUCLEOTIDE SEQUENCE [LARGE SCALE GENOMIC DNA]</scope>
    <source>
        <strain evidence="1 2">SBC82</strain>
    </source>
</reference>
<dbReference type="SUPFAM" id="SSF89550">
    <property type="entry name" value="PHP domain-like"/>
    <property type="match status" value="1"/>
</dbReference>
<dbReference type="AlphaFoldDB" id="A0A2Z5FWZ0"/>
<evidence type="ECO:0000313" key="2">
    <source>
        <dbReference type="Proteomes" id="UP000253606"/>
    </source>
</evidence>
<evidence type="ECO:0000313" key="1">
    <source>
        <dbReference type="EMBL" id="AXC11017.1"/>
    </source>
</evidence>
<dbReference type="InterPro" id="IPR016195">
    <property type="entry name" value="Pol/histidinol_Pase-like"/>
</dbReference>
<name>A0A2Z5FWZ0_9BACT</name>
<organism evidence="1 2">
    <name type="scientific">Acidisarcina polymorpha</name>
    <dbReference type="NCBI Taxonomy" id="2211140"/>
    <lineage>
        <taxon>Bacteria</taxon>
        <taxon>Pseudomonadati</taxon>
        <taxon>Acidobacteriota</taxon>
        <taxon>Terriglobia</taxon>
        <taxon>Terriglobales</taxon>
        <taxon>Acidobacteriaceae</taxon>
        <taxon>Acidisarcina</taxon>
    </lineage>
</organism>
<dbReference type="EMBL" id="CP030840">
    <property type="protein sequence ID" value="AXC11017.1"/>
    <property type="molecule type" value="Genomic_DNA"/>
</dbReference>
<dbReference type="KEGG" id="abas:ACPOL_1671"/>
<keyword evidence="2" id="KW-1185">Reference proteome</keyword>
<accession>A0A2Z5FWZ0</accession>
<dbReference type="RefSeq" id="WP_114206534.1">
    <property type="nucleotide sequence ID" value="NZ_CP030840.1"/>
</dbReference>
<protein>
    <submittedName>
        <fullName evidence="1">Uncharacterized protein</fullName>
    </submittedName>
</protein>
<gene>
    <name evidence="1" type="ORF">ACPOL_1671</name>
</gene>
<dbReference type="OrthoDB" id="102997at2"/>
<dbReference type="Gene3D" id="3.20.20.140">
    <property type="entry name" value="Metal-dependent hydrolases"/>
    <property type="match status" value="1"/>
</dbReference>
<proteinExistence type="predicted"/>
<sequence>MAGSQISYLWKDRHAAEGFASGVSLHSHTSQSKETLDFLANLGSRSRLIGRLLAFGEGRARERYGLRLNYAAGYWTPPLTPRLAFDLESKQVESLGVSPLVSITDHDNITAPMLLRTVAAARHIPVSVEWSAPFFGPEGTCEQSFHLGIHNLPSDTGAEWMRTFEEFTADPSNARLTEILSALHALPNVLIIFNHPMWDLYLIGEEKHRTYVDFFMAQNGQFMHALELNGLRIWAENRAVKRMAAKYGKLLISGGDRHGTEPNANINLSNASTFTEFVHEVRYQGISNVLFMPQYAEPWKHRILQSTLDAIRDYPEFPQGSRRWDERVYHPDQNGVVRPICELWTNGAVPGYVNVIIKAVRLMGSGPISGSLRRAWDESGELGFALGD</sequence>